<comment type="caution">
    <text evidence="1">The sequence shown here is derived from an EMBL/GenBank/DDBJ whole genome shotgun (WGS) entry which is preliminary data.</text>
</comment>
<name>A0A9P0ZGC3_CUSEU</name>
<dbReference type="Proteomes" id="UP001152484">
    <property type="component" value="Unassembled WGS sequence"/>
</dbReference>
<accession>A0A9P0ZGC3</accession>
<reference evidence="1" key="1">
    <citation type="submission" date="2022-07" db="EMBL/GenBank/DDBJ databases">
        <authorList>
            <person name="Macas J."/>
            <person name="Novak P."/>
            <person name="Neumann P."/>
        </authorList>
    </citation>
    <scope>NUCLEOTIDE SEQUENCE</scope>
</reference>
<dbReference type="AlphaFoldDB" id="A0A9P0ZGC3"/>
<dbReference type="EMBL" id="CAMAPE010000038">
    <property type="protein sequence ID" value="CAH9099384.1"/>
    <property type="molecule type" value="Genomic_DNA"/>
</dbReference>
<gene>
    <name evidence="1" type="ORF">CEURO_LOCUS14445</name>
</gene>
<proteinExistence type="predicted"/>
<sequence>MAVASEVVHDGSLDETGALSGGISRINNLCFRKHKGENLDMKEIRGEMGEVQGNSIEEIARCYEGMESATVSPPRCRALGRNYISSQKLGSSICVVCLAALKIRKLAKCLTAQVDDFRRFCFVVVCDEIFEGDDIRRR</sequence>
<keyword evidence="2" id="KW-1185">Reference proteome</keyword>
<evidence type="ECO:0000313" key="2">
    <source>
        <dbReference type="Proteomes" id="UP001152484"/>
    </source>
</evidence>
<protein>
    <submittedName>
        <fullName evidence="1">Uncharacterized protein</fullName>
    </submittedName>
</protein>
<evidence type="ECO:0000313" key="1">
    <source>
        <dbReference type="EMBL" id="CAH9099384.1"/>
    </source>
</evidence>
<organism evidence="1 2">
    <name type="scientific">Cuscuta europaea</name>
    <name type="common">European dodder</name>
    <dbReference type="NCBI Taxonomy" id="41803"/>
    <lineage>
        <taxon>Eukaryota</taxon>
        <taxon>Viridiplantae</taxon>
        <taxon>Streptophyta</taxon>
        <taxon>Embryophyta</taxon>
        <taxon>Tracheophyta</taxon>
        <taxon>Spermatophyta</taxon>
        <taxon>Magnoliopsida</taxon>
        <taxon>eudicotyledons</taxon>
        <taxon>Gunneridae</taxon>
        <taxon>Pentapetalae</taxon>
        <taxon>asterids</taxon>
        <taxon>lamiids</taxon>
        <taxon>Solanales</taxon>
        <taxon>Convolvulaceae</taxon>
        <taxon>Cuscuteae</taxon>
        <taxon>Cuscuta</taxon>
        <taxon>Cuscuta subgen. Cuscuta</taxon>
    </lineage>
</organism>